<keyword evidence="7 9" id="KW-0472">Membrane</keyword>
<evidence type="ECO:0000256" key="2">
    <source>
        <dbReference type="ARBA" id="ARBA00004481"/>
    </source>
</evidence>
<evidence type="ECO:0000313" key="12">
    <source>
        <dbReference type="Proteomes" id="UP001642483"/>
    </source>
</evidence>
<keyword evidence="5" id="KW-0479">Metal-binding</keyword>
<evidence type="ECO:0000259" key="10">
    <source>
        <dbReference type="PROSITE" id="PS51837"/>
    </source>
</evidence>
<name>A0ABP0GJ64_CLALP</name>
<evidence type="ECO:0000256" key="3">
    <source>
        <dbReference type="ARBA" id="ARBA00004630"/>
    </source>
</evidence>
<gene>
    <name evidence="11" type="ORF">CVLEPA_LOCUS24149</name>
</gene>
<dbReference type="EMBL" id="CAWYQH010000119">
    <property type="protein sequence ID" value="CAK8691438.1"/>
    <property type="molecule type" value="Genomic_DNA"/>
</dbReference>
<comment type="subcellular location">
    <subcellularLocation>
        <location evidence="2">Endosome membrane</location>
        <topology evidence="2">Peripheral membrane protein</topology>
    </subcellularLocation>
    <subcellularLocation>
        <location evidence="1">Late endosome membrane</location>
    </subcellularLocation>
    <subcellularLocation>
        <location evidence="3">Lysosome membrane</location>
        <topology evidence="3">Peripheral membrane protein</topology>
        <orientation evidence="3">Cytoplasmic side</orientation>
    </subcellularLocation>
</comment>
<comment type="caution">
    <text evidence="11">The sequence shown here is derived from an EMBL/GenBank/DDBJ whole genome shotgun (WGS) entry which is preliminary data.</text>
</comment>
<protein>
    <recommendedName>
        <fullName evidence="10">LITAF domain-containing protein</fullName>
    </recommendedName>
</protein>
<evidence type="ECO:0000256" key="6">
    <source>
        <dbReference type="ARBA" id="ARBA00022833"/>
    </source>
</evidence>
<feature type="transmembrane region" description="Helical" evidence="9">
    <location>
        <begin position="82"/>
        <end position="103"/>
    </location>
</feature>
<dbReference type="PANTHER" id="PTHR23292">
    <property type="entry name" value="LIPOPOLYSACCHARIDE-INDUCED TUMOR NECROSIS FACTOR-ALPHA FACTOR"/>
    <property type="match status" value="1"/>
</dbReference>
<keyword evidence="6" id="KW-0862">Zinc</keyword>
<evidence type="ECO:0000256" key="5">
    <source>
        <dbReference type="ARBA" id="ARBA00022723"/>
    </source>
</evidence>
<dbReference type="InterPro" id="IPR006629">
    <property type="entry name" value="LITAF"/>
</dbReference>
<accession>A0ABP0GJ64</accession>
<organism evidence="11 12">
    <name type="scientific">Clavelina lepadiformis</name>
    <name type="common">Light-bulb sea squirt</name>
    <name type="synonym">Ascidia lepadiformis</name>
    <dbReference type="NCBI Taxonomy" id="159417"/>
    <lineage>
        <taxon>Eukaryota</taxon>
        <taxon>Metazoa</taxon>
        <taxon>Chordata</taxon>
        <taxon>Tunicata</taxon>
        <taxon>Ascidiacea</taxon>
        <taxon>Aplousobranchia</taxon>
        <taxon>Clavelinidae</taxon>
        <taxon>Clavelina</taxon>
    </lineage>
</organism>
<dbReference type="PANTHER" id="PTHR23292:SF6">
    <property type="entry name" value="FI16602P1-RELATED"/>
    <property type="match status" value="1"/>
</dbReference>
<reference evidence="11 12" key="1">
    <citation type="submission" date="2024-02" db="EMBL/GenBank/DDBJ databases">
        <authorList>
            <person name="Daric V."/>
            <person name="Darras S."/>
        </authorList>
    </citation>
    <scope>NUCLEOTIDE SEQUENCE [LARGE SCALE GENOMIC DNA]</scope>
</reference>
<evidence type="ECO:0000256" key="9">
    <source>
        <dbReference type="SAM" id="Phobius"/>
    </source>
</evidence>
<keyword evidence="9" id="KW-1133">Transmembrane helix</keyword>
<dbReference type="SMART" id="SM00714">
    <property type="entry name" value="LITAF"/>
    <property type="match status" value="1"/>
</dbReference>
<feature type="domain" description="LITAF" evidence="10">
    <location>
        <begin position="43"/>
        <end position="125"/>
    </location>
</feature>
<evidence type="ECO:0000256" key="7">
    <source>
        <dbReference type="ARBA" id="ARBA00023136"/>
    </source>
</evidence>
<dbReference type="PROSITE" id="PS51837">
    <property type="entry name" value="LITAF"/>
    <property type="match status" value="1"/>
</dbReference>
<evidence type="ECO:0000256" key="8">
    <source>
        <dbReference type="SAM" id="MobiDB-lite"/>
    </source>
</evidence>
<evidence type="ECO:0000313" key="11">
    <source>
        <dbReference type="EMBL" id="CAK8691438.1"/>
    </source>
</evidence>
<comment type="similarity">
    <text evidence="4">Belongs to the CDIP1/LITAF family.</text>
</comment>
<evidence type="ECO:0000256" key="4">
    <source>
        <dbReference type="ARBA" id="ARBA00005975"/>
    </source>
</evidence>
<evidence type="ECO:0000256" key="1">
    <source>
        <dbReference type="ARBA" id="ARBA00004414"/>
    </source>
</evidence>
<dbReference type="InterPro" id="IPR037519">
    <property type="entry name" value="LITAF_fam"/>
</dbReference>
<dbReference type="Proteomes" id="UP001642483">
    <property type="component" value="Unassembled WGS sequence"/>
</dbReference>
<proteinExistence type="inferred from homology"/>
<sequence length="125" mass="13667">MDQKNTSPTSYGPCETTPNVETNFATSDPQPAVAQVTTQDQVGQQQVVVQIPVLGKHPEEMICSSCHETVVTKTKKKLKSSAWVSVANVCAIGLIFFWIPLVIPSNYKTVHTCPMCKNKIGVYKA</sequence>
<dbReference type="Pfam" id="PF10601">
    <property type="entry name" value="zf-LITAF-like"/>
    <property type="match status" value="1"/>
</dbReference>
<keyword evidence="9" id="KW-0812">Transmembrane</keyword>
<feature type="region of interest" description="Disordered" evidence="8">
    <location>
        <begin position="1"/>
        <end position="26"/>
    </location>
</feature>
<keyword evidence="12" id="KW-1185">Reference proteome</keyword>